<proteinExistence type="predicted"/>
<protein>
    <submittedName>
        <fullName evidence="7">Probable cobalt-precorrin-6Y C(5)-methyltransferase</fullName>
        <ecNumber evidence="7">2.1.1.-</ecNumber>
    </submittedName>
</protein>
<dbReference type="InterPro" id="IPR000878">
    <property type="entry name" value="4pyrrol_Mease"/>
</dbReference>
<dbReference type="OrthoDB" id="9780707at2"/>
<dbReference type="InterPro" id="IPR014776">
    <property type="entry name" value="4pyrrole_Mease_sub2"/>
</dbReference>
<dbReference type="EC" id="2.1.1.-" evidence="7"/>
<dbReference type="AlphaFoldDB" id="A0A3S4YPB0"/>
<dbReference type="GO" id="GO:0009236">
    <property type="term" value="P:cobalamin biosynthetic process"/>
    <property type="evidence" value="ECO:0007669"/>
    <property type="project" value="UniProtKB-UniPathway"/>
</dbReference>
<dbReference type="NCBIfam" id="TIGR02467">
    <property type="entry name" value="CbiE"/>
    <property type="match status" value="1"/>
</dbReference>
<evidence type="ECO:0000256" key="3">
    <source>
        <dbReference type="ARBA" id="ARBA00022603"/>
    </source>
</evidence>
<dbReference type="Pfam" id="PF00590">
    <property type="entry name" value="TP_methylase"/>
    <property type="match status" value="1"/>
</dbReference>
<dbReference type="InterPro" id="IPR012818">
    <property type="entry name" value="CbiE"/>
</dbReference>
<evidence type="ECO:0000256" key="5">
    <source>
        <dbReference type="ARBA" id="ARBA00022691"/>
    </source>
</evidence>
<reference evidence="7 8" key="1">
    <citation type="submission" date="2018-12" db="EMBL/GenBank/DDBJ databases">
        <authorList>
            <consortium name="Pathogen Informatics"/>
        </authorList>
    </citation>
    <scope>NUCLEOTIDE SEQUENCE [LARGE SCALE GENOMIC DNA]</scope>
    <source>
        <strain evidence="7 8">NCTC13079</strain>
    </source>
</reference>
<dbReference type="RefSeq" id="WP_126465239.1">
    <property type="nucleotide sequence ID" value="NZ_LR134523.1"/>
</dbReference>
<dbReference type="SUPFAM" id="SSF53790">
    <property type="entry name" value="Tetrapyrrole methylase"/>
    <property type="match status" value="1"/>
</dbReference>
<dbReference type="Gene3D" id="3.30.950.10">
    <property type="entry name" value="Methyltransferase, Cobalt-precorrin-4 Transmethylase, Domain 2"/>
    <property type="match status" value="1"/>
</dbReference>
<dbReference type="Proteomes" id="UP000269544">
    <property type="component" value="Chromosome"/>
</dbReference>
<name>A0A3S4YPB0_9FIRM</name>
<dbReference type="InterPro" id="IPR035996">
    <property type="entry name" value="4pyrrol_Methylase_sf"/>
</dbReference>
<accession>A0A3S4YPB0</accession>
<dbReference type="CDD" id="cd11644">
    <property type="entry name" value="Precorrin-6Y-MT"/>
    <property type="match status" value="1"/>
</dbReference>
<dbReference type="InterPro" id="IPR014777">
    <property type="entry name" value="4pyrrole_Mease_sub1"/>
</dbReference>
<keyword evidence="4 7" id="KW-0808">Transferase</keyword>
<evidence type="ECO:0000256" key="1">
    <source>
        <dbReference type="ARBA" id="ARBA00004953"/>
    </source>
</evidence>
<gene>
    <name evidence="7" type="primary">cbiE</name>
    <name evidence="7" type="ORF">NCTC13079_00689</name>
</gene>
<dbReference type="InterPro" id="IPR050714">
    <property type="entry name" value="Cobalamin_biosynth_MTase"/>
</dbReference>
<evidence type="ECO:0000256" key="2">
    <source>
        <dbReference type="ARBA" id="ARBA00022573"/>
    </source>
</evidence>
<sequence>MLTMIGAGPGDIRYLTLEAAEEIRRAPSLLAFPRVAESIRDLRRDVEAVTSVDEMLARIREAGDTDVAVLVSGDALFFGFAKTLQARGIRLDRILPGISSVQYAFSKLQIPWEGARFLSFHGRDADLDAVAGSGPVAILLDRKYSAERLSFELYARGVRGKMTAISRASYPDERIVRASIGDAMAVDADLALAVIEIEVDGRR</sequence>
<dbReference type="PANTHER" id="PTHR43182">
    <property type="entry name" value="COBALT-PRECORRIN-6B C(15)-METHYLTRANSFERASE (DECARBOXYLATING)"/>
    <property type="match status" value="1"/>
</dbReference>
<keyword evidence="2" id="KW-0169">Cobalamin biosynthesis</keyword>
<dbReference type="PANTHER" id="PTHR43182:SF1">
    <property type="entry name" value="COBALT-PRECORRIN-7 C(5)-METHYLTRANSFERASE"/>
    <property type="match status" value="1"/>
</dbReference>
<keyword evidence="5" id="KW-0949">S-adenosyl-L-methionine</keyword>
<organism evidence="7 8">
    <name type="scientific">Aedoeadaptatus ivorii</name>
    <dbReference type="NCBI Taxonomy" id="54006"/>
    <lineage>
        <taxon>Bacteria</taxon>
        <taxon>Bacillati</taxon>
        <taxon>Bacillota</taxon>
        <taxon>Tissierellia</taxon>
        <taxon>Tissierellales</taxon>
        <taxon>Peptoniphilaceae</taxon>
        <taxon>Aedoeadaptatus</taxon>
    </lineage>
</organism>
<evidence type="ECO:0000313" key="8">
    <source>
        <dbReference type="Proteomes" id="UP000269544"/>
    </source>
</evidence>
<dbReference type="GO" id="GO:0032259">
    <property type="term" value="P:methylation"/>
    <property type="evidence" value="ECO:0007669"/>
    <property type="project" value="UniProtKB-KW"/>
</dbReference>
<evidence type="ECO:0000259" key="6">
    <source>
        <dbReference type="Pfam" id="PF00590"/>
    </source>
</evidence>
<evidence type="ECO:0000256" key="4">
    <source>
        <dbReference type="ARBA" id="ARBA00022679"/>
    </source>
</evidence>
<dbReference type="Gene3D" id="3.40.1010.10">
    <property type="entry name" value="Cobalt-precorrin-4 Transmethylase, Domain 1"/>
    <property type="match status" value="1"/>
</dbReference>
<dbReference type="KEGG" id="piv:NCTC13079_00689"/>
<comment type="pathway">
    <text evidence="1">Cofactor biosynthesis; adenosylcobalamin biosynthesis.</text>
</comment>
<evidence type="ECO:0000313" key="7">
    <source>
        <dbReference type="EMBL" id="VEJ35441.1"/>
    </source>
</evidence>
<feature type="domain" description="Tetrapyrrole methylase" evidence="6">
    <location>
        <begin position="1"/>
        <end position="182"/>
    </location>
</feature>
<dbReference type="EMBL" id="LR134523">
    <property type="protein sequence ID" value="VEJ35441.1"/>
    <property type="molecule type" value="Genomic_DNA"/>
</dbReference>
<dbReference type="UniPathway" id="UPA00148"/>
<keyword evidence="8" id="KW-1185">Reference proteome</keyword>
<keyword evidence="3 7" id="KW-0489">Methyltransferase</keyword>
<dbReference type="GO" id="GO:0008276">
    <property type="term" value="F:protein methyltransferase activity"/>
    <property type="evidence" value="ECO:0007669"/>
    <property type="project" value="InterPro"/>
</dbReference>